<evidence type="ECO:0000313" key="2">
    <source>
        <dbReference type="EMBL" id="AJR03559.1"/>
    </source>
</evidence>
<dbReference type="EMBL" id="CP007202">
    <property type="protein sequence ID" value="AJR03559.1"/>
    <property type="molecule type" value="Genomic_DNA"/>
</dbReference>
<dbReference type="Gene3D" id="3.30.565.60">
    <property type="match status" value="1"/>
</dbReference>
<dbReference type="InterPro" id="IPR011991">
    <property type="entry name" value="ArsR-like_HTH"/>
</dbReference>
<sequence>MSKQLTPEDIKSIVQSGEGYNAEFKIRVPNKVKEITEELCAFANSAGGVLLIGVSDDNVIHSVSIDNGKRSAIQNSINEINPHLPTDFYAVEIDGKTVWVIEVNTGIQKPYALSGAIYVRQGPNTQKLTTVEQMRDFFQQSDRIYFDEAPCADFDLAKDIDQNWFEEFRLQSGLSKAVSQEQIINNLKLVLPNGSVKNGGVLFFGNAPEQFIDTAVIRCIAFDGTNKTNIIDDKVYGGALMKQYEQAMQWLKGKLSVRYEIEGSGPRKEIWEIPETAFKEAIINALSHRDYYDKGARITIELFKDRVEISNPGGLTSAISLAEFGTKSHSRNPLIFGLFVRIQMVEQVGSGIGRIRDLMKTAKLPEPQFKTDGMFTVVFQRTMEDTVEKTVEEVNLSSTAKKILDLIKQHPSVTTKELAEAIGITDKGVEYNLSKLQKDDIIYREGSRKSGVWKLKNQTRE</sequence>
<evidence type="ECO:0000259" key="1">
    <source>
        <dbReference type="Pfam" id="PF04326"/>
    </source>
</evidence>
<proteinExistence type="predicted"/>
<dbReference type="GO" id="GO:0006355">
    <property type="term" value="P:regulation of DNA-templated transcription"/>
    <property type="evidence" value="ECO:0007669"/>
    <property type="project" value="UniProtKB-ARBA"/>
</dbReference>
<dbReference type="PANTHER" id="PTHR30595:SF6">
    <property type="entry name" value="SCHLAFEN ALBA-2 DOMAIN-CONTAINING PROTEIN"/>
    <property type="match status" value="1"/>
</dbReference>
<dbReference type="HOGENOM" id="CLU_024970_3_0_10"/>
<dbReference type="InterPro" id="IPR007421">
    <property type="entry name" value="Schlafen_AlbA_2_dom"/>
</dbReference>
<dbReference type="RefSeq" id="WP_044638281.1">
    <property type="nucleotide sequence ID" value="NZ_CP007202.1"/>
</dbReference>
<dbReference type="PATRIC" id="fig|1454006.5.peg.1554"/>
<accession>A0A0C5WEB2</accession>
<dbReference type="Pfam" id="PF13749">
    <property type="entry name" value="HATPase_c_4"/>
    <property type="match status" value="1"/>
</dbReference>
<dbReference type="InterPro" id="IPR036388">
    <property type="entry name" value="WH-like_DNA-bd_sf"/>
</dbReference>
<dbReference type="Pfam" id="PF04326">
    <property type="entry name" value="SLFN_AlbA_2"/>
    <property type="match status" value="1"/>
</dbReference>
<dbReference type="STRING" id="1454006.AW14_07890"/>
<feature type="domain" description="Schlafen AlbA-2" evidence="1">
    <location>
        <begin position="18"/>
        <end position="128"/>
    </location>
</feature>
<dbReference type="InterPro" id="IPR036390">
    <property type="entry name" value="WH_DNA-bd_sf"/>
</dbReference>
<dbReference type="KEGG" id="sze:AW14_07890"/>
<reference evidence="2 3" key="1">
    <citation type="submission" date="2014-02" db="EMBL/GenBank/DDBJ databases">
        <authorList>
            <person name="Young C.-C."/>
            <person name="Hameed A."/>
            <person name="Huang H.-C."/>
            <person name="Shahina M."/>
        </authorList>
    </citation>
    <scope>NUCLEOTIDE SEQUENCE [LARGE SCALE GENOMIC DNA]</scope>
    <source>
        <strain evidence="2 3">CC-SAMT-1</strain>
    </source>
</reference>
<dbReference type="InterPro" id="IPR038461">
    <property type="entry name" value="Schlafen_AlbA_2_dom_sf"/>
</dbReference>
<gene>
    <name evidence="2" type="ORF">AW14_07890</name>
</gene>
<dbReference type="OrthoDB" id="9807907at2"/>
<dbReference type="AlphaFoldDB" id="A0A0C5WEB2"/>
<protein>
    <submittedName>
        <fullName evidence="2">ArsR family transcriptional regulator</fullName>
    </submittedName>
</protein>
<dbReference type="Pfam" id="PF13412">
    <property type="entry name" value="HTH_24"/>
    <property type="match status" value="1"/>
</dbReference>
<dbReference type="InterPro" id="IPR038475">
    <property type="entry name" value="RecG_C_sf"/>
</dbReference>
<dbReference type="PANTHER" id="PTHR30595">
    <property type="entry name" value="GLPR-RELATED TRANSCRIPTIONAL REPRESSOR"/>
    <property type="match status" value="1"/>
</dbReference>
<dbReference type="Gene3D" id="3.30.950.30">
    <property type="entry name" value="Schlafen, AAA domain"/>
    <property type="match status" value="1"/>
</dbReference>
<dbReference type="SUPFAM" id="SSF46785">
    <property type="entry name" value="Winged helix' DNA-binding domain"/>
    <property type="match status" value="1"/>
</dbReference>
<evidence type="ECO:0000313" key="3">
    <source>
        <dbReference type="Proteomes" id="UP000032229"/>
    </source>
</evidence>
<name>A0A0C5WEB2_9FLAO</name>
<dbReference type="Proteomes" id="UP000032229">
    <property type="component" value="Chromosome"/>
</dbReference>
<keyword evidence="3" id="KW-1185">Reference proteome</keyword>
<organism evidence="2 3">
    <name type="scientific">Siansivirga zeaxanthinifaciens CC-SAMT-1</name>
    <dbReference type="NCBI Taxonomy" id="1454006"/>
    <lineage>
        <taxon>Bacteria</taxon>
        <taxon>Pseudomonadati</taxon>
        <taxon>Bacteroidota</taxon>
        <taxon>Flavobacteriia</taxon>
        <taxon>Flavobacteriales</taxon>
        <taxon>Flavobacteriaceae</taxon>
        <taxon>Siansivirga</taxon>
    </lineage>
</organism>
<dbReference type="CDD" id="cd00090">
    <property type="entry name" value="HTH_ARSR"/>
    <property type="match status" value="1"/>
</dbReference>
<dbReference type="Gene3D" id="1.10.10.10">
    <property type="entry name" value="Winged helix-like DNA-binding domain superfamily/Winged helix DNA-binding domain"/>
    <property type="match status" value="1"/>
</dbReference>